<organism evidence="2 3">
    <name type="scientific">Penicillium olsonii</name>
    <dbReference type="NCBI Taxonomy" id="99116"/>
    <lineage>
        <taxon>Eukaryota</taxon>
        <taxon>Fungi</taxon>
        <taxon>Dikarya</taxon>
        <taxon>Ascomycota</taxon>
        <taxon>Pezizomycotina</taxon>
        <taxon>Eurotiomycetes</taxon>
        <taxon>Eurotiomycetidae</taxon>
        <taxon>Eurotiales</taxon>
        <taxon>Aspergillaceae</taxon>
        <taxon>Penicillium</taxon>
    </lineage>
</organism>
<reference evidence="2" key="1">
    <citation type="submission" date="2021-07" db="EMBL/GenBank/DDBJ databases">
        <authorList>
            <person name="Branca A.L. A."/>
        </authorList>
    </citation>
    <scope>NUCLEOTIDE SEQUENCE</scope>
</reference>
<protein>
    <submittedName>
        <fullName evidence="2">Uncharacterized protein</fullName>
    </submittedName>
</protein>
<comment type="caution">
    <text evidence="2">The sequence shown here is derived from an EMBL/GenBank/DDBJ whole genome shotgun (WGS) entry which is preliminary data.</text>
</comment>
<dbReference type="EMBL" id="CAJVOS010000012">
    <property type="protein sequence ID" value="CAG8005376.1"/>
    <property type="molecule type" value="Genomic_DNA"/>
</dbReference>
<evidence type="ECO:0000313" key="3">
    <source>
        <dbReference type="Proteomes" id="UP001153618"/>
    </source>
</evidence>
<dbReference type="AlphaFoldDB" id="A0A9W4HGC1"/>
<evidence type="ECO:0000256" key="1">
    <source>
        <dbReference type="SAM" id="MobiDB-lite"/>
    </source>
</evidence>
<dbReference type="OrthoDB" id="4368277at2759"/>
<name>A0A9W4HGC1_PENOL</name>
<feature type="region of interest" description="Disordered" evidence="1">
    <location>
        <begin position="295"/>
        <end position="329"/>
    </location>
</feature>
<keyword evidence="3" id="KW-1185">Reference proteome</keyword>
<accession>A0A9W4HGC1</accession>
<evidence type="ECO:0000313" key="2">
    <source>
        <dbReference type="EMBL" id="CAG8005376.1"/>
    </source>
</evidence>
<sequence length="588" mass="66026">MACRSGQNPADWIQKLAQWRTECQRSILREDQIASGAPIKPEDDYVLSGGRSLPLLQNWPIASPPDWALKNDGSASRPTWRPKNVRLSDAGVVYALLALPQYYRIQFLAFDFDSNGDVRRDRVPKAPTVIAYQNGLPTLLTWKGVYILTGGYNDAGWLLADEFPNQELFFQSGLVISAPQVEKCVALSTQLTRYEPISPKGWATTAGLWEYGRWAMGIELRGCRDINAHCLVLEGSALSGYQRMGSLAGFVPLIYPGANPSDSNQAIQDIPPSSSTMNGYSLIRWSNITPRSLELGDSKEGVEHGSCRDGGNGPTPRNPKRKREIESDNYKEVVAARHRTLLATKREPGSPAQEQLDTSSSTTSTFRTLWKELTEVETPPEHWELFMTVVSLEDLYQRWGWNAIAAKVVRNKFSSSEASILRAVTCQLPPRVAYAMFGFDMNRDAVAIEHAFSYNTTRFQFARKVDDLEEGPAKKAYQKFSSYFGGLTSSEATADNFPLNVRESRSPNKVESETEENVIRSPEIPPCHSHDNEPHCLQPGIVLCNYLESIEHHEHYYRHHKAVGLFHQQMTKCLEQLDLNRPESPPCE</sequence>
<gene>
    <name evidence="2" type="ORF">POLS_LOCUS1976</name>
</gene>
<dbReference type="Proteomes" id="UP001153618">
    <property type="component" value="Unassembled WGS sequence"/>
</dbReference>
<feature type="compositionally biased region" description="Basic and acidic residues" evidence="1">
    <location>
        <begin position="295"/>
        <end position="307"/>
    </location>
</feature>
<proteinExistence type="predicted"/>